<gene>
    <name evidence="4" type="ORF">GCM10009754_45710</name>
</gene>
<evidence type="ECO:0000313" key="5">
    <source>
        <dbReference type="Proteomes" id="UP001501116"/>
    </source>
</evidence>
<evidence type="ECO:0000259" key="3">
    <source>
        <dbReference type="Pfam" id="PF00857"/>
    </source>
</evidence>
<proteinExistence type="predicted"/>
<accession>A0ABN2REA7</accession>
<evidence type="ECO:0000313" key="4">
    <source>
        <dbReference type="EMBL" id="GAA1967791.1"/>
    </source>
</evidence>
<feature type="domain" description="Isochorismatase-like" evidence="3">
    <location>
        <begin position="10"/>
        <end position="184"/>
    </location>
</feature>
<dbReference type="RefSeq" id="WP_344422243.1">
    <property type="nucleotide sequence ID" value="NZ_BAAANN010000018.1"/>
</dbReference>
<dbReference type="NCBIfam" id="NF008517">
    <property type="entry name" value="PRK11440.1"/>
    <property type="match status" value="1"/>
</dbReference>
<comment type="caution">
    <text evidence="4">The sequence shown here is derived from an EMBL/GenBank/DDBJ whole genome shotgun (WGS) entry which is preliminary data.</text>
</comment>
<sequence length="194" mass="20579">MALTTVDANTALVLIDLQNGITGSPTTPYSGAEVVARATGLADTFRAHGATVVLVRVTFAPDGADAPTGRTESPRAGGTPPEGWDVIVDELAGHPEDIVVTKRNWGAFHGTDLDVQLRRRGVTQIVLAGIATSFGVESTARAAHEHGYHVTLATDAMTDLNEDAHRNSIERVFPRLGETGTTAEIVELFEKTRP</sequence>
<dbReference type="InterPro" id="IPR050272">
    <property type="entry name" value="Isochorismatase-like_hydrls"/>
</dbReference>
<reference evidence="4 5" key="1">
    <citation type="journal article" date="2019" name="Int. J. Syst. Evol. Microbiol.">
        <title>The Global Catalogue of Microorganisms (GCM) 10K type strain sequencing project: providing services to taxonomists for standard genome sequencing and annotation.</title>
        <authorList>
            <consortium name="The Broad Institute Genomics Platform"/>
            <consortium name="The Broad Institute Genome Sequencing Center for Infectious Disease"/>
            <person name="Wu L."/>
            <person name="Ma J."/>
        </authorList>
    </citation>
    <scope>NUCLEOTIDE SEQUENCE [LARGE SCALE GENOMIC DNA]</scope>
    <source>
        <strain evidence="4 5">JCM 14545</strain>
    </source>
</reference>
<evidence type="ECO:0000256" key="1">
    <source>
        <dbReference type="ARBA" id="ARBA00022801"/>
    </source>
</evidence>
<dbReference type="Proteomes" id="UP001501116">
    <property type="component" value="Unassembled WGS sequence"/>
</dbReference>
<dbReference type="Pfam" id="PF00857">
    <property type="entry name" value="Isochorismatase"/>
    <property type="match status" value="1"/>
</dbReference>
<organism evidence="4 5">
    <name type="scientific">Amycolatopsis minnesotensis</name>
    <dbReference type="NCBI Taxonomy" id="337894"/>
    <lineage>
        <taxon>Bacteria</taxon>
        <taxon>Bacillati</taxon>
        <taxon>Actinomycetota</taxon>
        <taxon>Actinomycetes</taxon>
        <taxon>Pseudonocardiales</taxon>
        <taxon>Pseudonocardiaceae</taxon>
        <taxon>Amycolatopsis</taxon>
    </lineage>
</organism>
<protein>
    <submittedName>
        <fullName evidence="4">Hydrolase</fullName>
    </submittedName>
</protein>
<feature type="region of interest" description="Disordered" evidence="2">
    <location>
        <begin position="63"/>
        <end position="82"/>
    </location>
</feature>
<dbReference type="InterPro" id="IPR000868">
    <property type="entry name" value="Isochorismatase-like_dom"/>
</dbReference>
<dbReference type="GO" id="GO:0016787">
    <property type="term" value="F:hydrolase activity"/>
    <property type="evidence" value="ECO:0007669"/>
    <property type="project" value="UniProtKB-KW"/>
</dbReference>
<dbReference type="PANTHER" id="PTHR43540:SF7">
    <property type="entry name" value="ISOCHORISMATASE FAMILY PROTEIN YECD"/>
    <property type="match status" value="1"/>
</dbReference>
<dbReference type="CDD" id="cd00431">
    <property type="entry name" value="cysteine_hydrolases"/>
    <property type="match status" value="1"/>
</dbReference>
<evidence type="ECO:0000256" key="2">
    <source>
        <dbReference type="SAM" id="MobiDB-lite"/>
    </source>
</evidence>
<dbReference type="SUPFAM" id="SSF52499">
    <property type="entry name" value="Isochorismatase-like hydrolases"/>
    <property type="match status" value="1"/>
</dbReference>
<dbReference type="InterPro" id="IPR036380">
    <property type="entry name" value="Isochorismatase-like_sf"/>
</dbReference>
<name>A0ABN2REA7_9PSEU</name>
<dbReference type="EMBL" id="BAAANN010000018">
    <property type="protein sequence ID" value="GAA1967791.1"/>
    <property type="molecule type" value="Genomic_DNA"/>
</dbReference>
<keyword evidence="1 4" id="KW-0378">Hydrolase</keyword>
<dbReference type="Gene3D" id="3.40.50.850">
    <property type="entry name" value="Isochorismatase-like"/>
    <property type="match status" value="1"/>
</dbReference>
<dbReference type="PANTHER" id="PTHR43540">
    <property type="entry name" value="PEROXYUREIDOACRYLATE/UREIDOACRYLATE AMIDOHYDROLASE-RELATED"/>
    <property type="match status" value="1"/>
</dbReference>
<keyword evidence="5" id="KW-1185">Reference proteome</keyword>